<dbReference type="Pfam" id="PF00535">
    <property type="entry name" value="Glycos_transf_2"/>
    <property type="match status" value="1"/>
</dbReference>
<reference evidence="2 3" key="1">
    <citation type="journal article" date="2014" name="Genome Announc.">
        <title>Draft Genome Sequences of Marinobacter similis A3d10T and Marinobacter salarius R9SW1T.</title>
        <authorList>
            <person name="Ivanova E.P."/>
            <person name="Ng H.J."/>
            <person name="Webb H.K."/>
            <person name="Feng G."/>
            <person name="Oshima K."/>
            <person name="Hattori M."/>
            <person name="Ohkuma M."/>
            <person name="Sergeev A.F."/>
            <person name="Mikhailov V.V."/>
            <person name="Crawford R.J."/>
            <person name="Sawabe T."/>
        </authorList>
    </citation>
    <scope>NUCLEOTIDE SEQUENCE [LARGE SCALE GENOMIC DNA]</scope>
    <source>
        <strain evidence="2 3">A3d10</strain>
    </source>
</reference>
<dbReference type="EMBL" id="CP007151">
    <property type="protein sequence ID" value="AHI29151.1"/>
    <property type="molecule type" value="Genomic_DNA"/>
</dbReference>
<evidence type="ECO:0000259" key="1">
    <source>
        <dbReference type="Pfam" id="PF00535"/>
    </source>
</evidence>
<dbReference type="SUPFAM" id="SSF53756">
    <property type="entry name" value="UDP-Glycosyltransferase/glycogen phosphorylase"/>
    <property type="match status" value="1"/>
</dbReference>
<dbReference type="PANTHER" id="PTHR43179:SF7">
    <property type="entry name" value="RHAMNOSYLTRANSFERASE WBBL"/>
    <property type="match status" value="1"/>
</dbReference>
<evidence type="ECO:0000313" key="3">
    <source>
        <dbReference type="Proteomes" id="UP000061489"/>
    </source>
</evidence>
<dbReference type="STRING" id="1420916.AU14_12820"/>
<gene>
    <name evidence="2" type="ORF">AU14_12820</name>
</gene>
<dbReference type="InterPro" id="IPR029044">
    <property type="entry name" value="Nucleotide-diphossugar_trans"/>
</dbReference>
<dbReference type="Gene3D" id="3.90.550.10">
    <property type="entry name" value="Spore Coat Polysaccharide Biosynthesis Protein SpsA, Chain A"/>
    <property type="match status" value="1"/>
</dbReference>
<dbReference type="Proteomes" id="UP000061489">
    <property type="component" value="Chromosome"/>
</dbReference>
<dbReference type="Gene3D" id="3.40.50.2000">
    <property type="entry name" value="Glycogen Phosphorylase B"/>
    <property type="match status" value="1"/>
</dbReference>
<evidence type="ECO:0000313" key="2">
    <source>
        <dbReference type="EMBL" id="AHI29151.1"/>
    </source>
</evidence>
<dbReference type="PANTHER" id="PTHR43179">
    <property type="entry name" value="RHAMNOSYLTRANSFERASE WBBL"/>
    <property type="match status" value="1"/>
</dbReference>
<dbReference type="KEGG" id="msx:AU14_12820"/>
<keyword evidence="3" id="KW-1185">Reference proteome</keyword>
<dbReference type="HOGENOM" id="CLU_002257_0_0_6"/>
<feature type="domain" description="Glycosyltransferase 2-like" evidence="1">
    <location>
        <begin position="273"/>
        <end position="453"/>
    </location>
</feature>
<dbReference type="InterPro" id="IPR001173">
    <property type="entry name" value="Glyco_trans_2-like"/>
</dbReference>
<name>W5YJ90_9GAMM</name>
<sequence>MEQWYRSRSYSRTVERKLVDVTNDNSLCVIFIAPNQGVDELNSSMESFASIKGLESSLTCKLIVPESAKYSLDHLQHFSISRCSQSDVPATLNHLISNEIESDWVVVLKTPAKILGLEILTLLAELAHAPDQISAVFGDELIENRNQISSGFFRPAFNLDMFLSFPSEMSRHWIFRRKHLISAGGVDEGVGDVLEFEWILKIVEENGIGSIGRVDQPFFSVQSHRERESLAPYSEAVKRHLQRRGYENALIAEAQTAGTLKVQYGHTTCPLVSIIISTRDELSLLRTCVESILEKTAYQNYELLILDYCSETTETLTWLRGLEEMAVPNIRVLRCSQSVNVSANKNYGIQMAKGDYALLLDSGLGIIRPEWLDELMNHAQRPEVGVVGAKVLTVDGKIEHSGIVLGMRGPAEGVYSGEALDDLGYMNRLIVDQNCSAVSGSCMLIRKSVYEQVGGLDEEVFAVSYNHVDLCLRVAQAGYLTVWTPRSIVMQVAKENSDPFNNAVDDEKSADGRAEKEAMYERWLPSMGDDPAFNRNLSLRARGFEVEHRVELNWQPQKLLNLPTVLVHPADQWGCGHYRIIQPLESMKAQGVSGGMIAAEFLTVPEMARLDADSFVYQRQLTDGAVENMQHARRFLNKPVVYELDDYLPNLPLKSAYRKHMPKDVLKSLRRSLKHVDRFIVSTHPLAEAFEGLHPDIRVVENRLPVDWWKDLSASKRESVKPRVGWAGGMGHTGDLELVEAVVSDLADEVDWVFFGMCPDKLRPYVKEVHEGVDIALYPQKLASLNLDLAIAPLEDNFFNRCKSNLRLLEYGACGFPVVCSDVEPYREHDLPVTRVKNRYKDWLDAIRMHLSDLDEAARAGEELRKVVRRDWMLEGQNLQKWLDAWTKF</sequence>
<dbReference type="SUPFAM" id="SSF53448">
    <property type="entry name" value="Nucleotide-diphospho-sugar transferases"/>
    <property type="match status" value="1"/>
</dbReference>
<protein>
    <submittedName>
        <fullName evidence="2">O-antigen biosynthesis protein</fullName>
    </submittedName>
</protein>
<organism evidence="2 3">
    <name type="scientific">Marinobacter similis</name>
    <dbReference type="NCBI Taxonomy" id="1420916"/>
    <lineage>
        <taxon>Bacteria</taxon>
        <taxon>Pseudomonadati</taxon>
        <taxon>Pseudomonadota</taxon>
        <taxon>Gammaproteobacteria</taxon>
        <taxon>Pseudomonadales</taxon>
        <taxon>Marinobacteraceae</taxon>
        <taxon>Marinobacter</taxon>
    </lineage>
</organism>
<proteinExistence type="predicted"/>
<dbReference type="AlphaFoldDB" id="W5YJ90"/>
<accession>W5YJ90</accession>